<dbReference type="STRING" id="336722.F9XRW0"/>
<feature type="coiled-coil region" evidence="1">
    <location>
        <begin position="312"/>
        <end position="360"/>
    </location>
</feature>
<dbReference type="VEuPathDB" id="FungiDB:ZTRI_19.42"/>
<protein>
    <submittedName>
        <fullName evidence="3">Uncharacterized protein</fullName>
    </submittedName>
</protein>
<keyword evidence="4" id="KW-1185">Reference proteome</keyword>
<dbReference type="HOGENOM" id="CLU_714129_0_0_1"/>
<organism evidence="3 4">
    <name type="scientific">Zymoseptoria tritici (strain CBS 115943 / IPO323)</name>
    <name type="common">Speckled leaf blotch fungus</name>
    <name type="synonym">Septoria tritici</name>
    <dbReference type="NCBI Taxonomy" id="336722"/>
    <lineage>
        <taxon>Eukaryota</taxon>
        <taxon>Fungi</taxon>
        <taxon>Dikarya</taxon>
        <taxon>Ascomycota</taxon>
        <taxon>Pezizomycotina</taxon>
        <taxon>Dothideomycetes</taxon>
        <taxon>Dothideomycetidae</taxon>
        <taxon>Mycosphaerellales</taxon>
        <taxon>Mycosphaerellaceae</taxon>
        <taxon>Zymoseptoria</taxon>
    </lineage>
</organism>
<feature type="compositionally biased region" description="Low complexity" evidence="2">
    <location>
        <begin position="120"/>
        <end position="131"/>
    </location>
</feature>
<dbReference type="GeneID" id="13399211"/>
<evidence type="ECO:0000313" key="3">
    <source>
        <dbReference type="EMBL" id="EGP82028.1"/>
    </source>
</evidence>
<feature type="region of interest" description="Disordered" evidence="2">
    <location>
        <begin position="1"/>
        <end position="138"/>
    </location>
</feature>
<reference evidence="3 4" key="1">
    <citation type="journal article" date="2011" name="PLoS Genet.">
        <title>Finished genome of the fungal wheat pathogen Mycosphaerella graminicola reveals dispensome structure, chromosome plasticity, and stealth pathogenesis.</title>
        <authorList>
            <person name="Goodwin S.B."/>
            <person name="Ben M'barek S."/>
            <person name="Dhillon B."/>
            <person name="Wittenberg A.H.J."/>
            <person name="Crane C.F."/>
            <person name="Hane J.K."/>
            <person name="Foster A.J."/>
            <person name="Van der Lee T.A.J."/>
            <person name="Grimwood J."/>
            <person name="Aerts A."/>
            <person name="Antoniw J."/>
            <person name="Bailey A."/>
            <person name="Bluhm B."/>
            <person name="Bowler J."/>
            <person name="Bristow J."/>
            <person name="van der Burgt A."/>
            <person name="Canto-Canche B."/>
            <person name="Churchill A.C.L."/>
            <person name="Conde-Ferraez L."/>
            <person name="Cools H.J."/>
            <person name="Coutinho P.M."/>
            <person name="Csukai M."/>
            <person name="Dehal P."/>
            <person name="De Wit P."/>
            <person name="Donzelli B."/>
            <person name="van de Geest H.C."/>
            <person name="van Ham R.C.H.J."/>
            <person name="Hammond-Kosack K.E."/>
            <person name="Henrissat B."/>
            <person name="Kilian A."/>
            <person name="Kobayashi A.K."/>
            <person name="Koopmann E."/>
            <person name="Kourmpetis Y."/>
            <person name="Kuzniar A."/>
            <person name="Lindquist E."/>
            <person name="Lombard V."/>
            <person name="Maliepaard C."/>
            <person name="Martins N."/>
            <person name="Mehrabi R."/>
            <person name="Nap J.P.H."/>
            <person name="Ponomarenko A."/>
            <person name="Rudd J.J."/>
            <person name="Salamov A."/>
            <person name="Schmutz J."/>
            <person name="Schouten H.J."/>
            <person name="Shapiro H."/>
            <person name="Stergiopoulos I."/>
            <person name="Torriani S.F.F."/>
            <person name="Tu H."/>
            <person name="de Vries R.P."/>
            <person name="Waalwijk C."/>
            <person name="Ware S.B."/>
            <person name="Wiebenga A."/>
            <person name="Zwiers L.-H."/>
            <person name="Oliver R.P."/>
            <person name="Grigoriev I.V."/>
            <person name="Kema G.H.J."/>
        </authorList>
    </citation>
    <scope>NUCLEOTIDE SEQUENCE [LARGE SCALE GENOMIC DNA]</scope>
    <source>
        <strain evidence="4">CBS 115943 / IPO323</strain>
    </source>
</reference>
<keyword evidence="1" id="KW-0175">Coiled coil</keyword>
<accession>F9XRW0</accession>
<evidence type="ECO:0000313" key="4">
    <source>
        <dbReference type="Proteomes" id="UP000008062"/>
    </source>
</evidence>
<dbReference type="KEGG" id="ztr:MYCGRDRAFT_97953"/>
<dbReference type="InParanoid" id="F9XRW0"/>
<proteinExistence type="predicted"/>
<feature type="compositionally biased region" description="Low complexity" evidence="2">
    <location>
        <begin position="60"/>
        <end position="72"/>
    </location>
</feature>
<dbReference type="RefSeq" id="XP_003847052.1">
    <property type="nucleotide sequence ID" value="XM_003847004.1"/>
</dbReference>
<sequence length="387" mass="42355">MAHINADTQPTIEGRTAAPMGSSPVRGDSPVYAPTSPCRFGDGTLVPTSDFVRPSGPYRATSPVFSPTSPATSPAPPSDRNNSYVAATPADCATPVIDTASPASSLAPQSDRSTSYRPTSSANSPNSPSASRGSLMPTMAEEGPIGIEHRPVSRAAAESASPVSENEDQPDIQIEHVQQQMAVLARSLEATAPRLAQERERADRATVRLCEVEAHLAAVKTQLDGLTEDFTHSEARRVAVDDRLHNNVTMNEGIVARANARVLAANERRRNAEAELITLREDAVRDNAQIGLLRNERTGYRRQVQADITQIFEEHRDELHQLQDDLLLARDNNDRHRDGVREAEQRIEVLRTRLDHAGKAVDRLEKCRGLCGTCKSQARKRKRDDEE</sequence>
<evidence type="ECO:0000256" key="2">
    <source>
        <dbReference type="SAM" id="MobiDB-lite"/>
    </source>
</evidence>
<dbReference type="AlphaFoldDB" id="F9XRW0"/>
<evidence type="ECO:0000256" key="1">
    <source>
        <dbReference type="SAM" id="Coils"/>
    </source>
</evidence>
<feature type="compositionally biased region" description="Polar residues" evidence="2">
    <location>
        <begin position="1"/>
        <end position="11"/>
    </location>
</feature>
<feature type="compositionally biased region" description="Polar residues" evidence="2">
    <location>
        <begin position="101"/>
        <end position="119"/>
    </location>
</feature>
<dbReference type="Proteomes" id="UP000008062">
    <property type="component" value="Chromosome 19"/>
</dbReference>
<gene>
    <name evidence="3" type="ORF">MYCGRDRAFT_97953</name>
</gene>
<feature type="coiled-coil region" evidence="1">
    <location>
        <begin position="255"/>
        <end position="282"/>
    </location>
</feature>
<name>F9XRW0_ZYMTI</name>
<dbReference type="EMBL" id="CM001214">
    <property type="protein sequence ID" value="EGP82028.1"/>
    <property type="molecule type" value="Genomic_DNA"/>
</dbReference>